<proteinExistence type="predicted"/>
<accession>A0A162PY71</accession>
<keyword evidence="2" id="KW-1185">Reference proteome</keyword>
<dbReference type="AlphaFoldDB" id="A0A162PY71"/>
<dbReference type="Proteomes" id="UP000077315">
    <property type="component" value="Unassembled WGS sequence"/>
</dbReference>
<dbReference type="InParanoid" id="A0A162PY71"/>
<name>A0A162PY71_PHYB8</name>
<dbReference type="VEuPathDB" id="FungiDB:PHYBLDRAFT_142611"/>
<protein>
    <submittedName>
        <fullName evidence="1">Uncharacterized protein</fullName>
    </submittedName>
</protein>
<sequence length="83" mass="8984">MLKSTVPALKISASLNLQGPNKMIGNFNLSLQIINAINLCSLITPTSLEIPLKMFNWAEIQALSSLVVKPSEFTMTVLSSPPI</sequence>
<evidence type="ECO:0000313" key="2">
    <source>
        <dbReference type="Proteomes" id="UP000077315"/>
    </source>
</evidence>
<gene>
    <name evidence="1" type="ORF">PHYBLDRAFT_142611</name>
</gene>
<organism evidence="1 2">
    <name type="scientific">Phycomyces blakesleeanus (strain ATCC 8743b / DSM 1359 / FGSC 10004 / NBRC 33097 / NRRL 1555)</name>
    <dbReference type="NCBI Taxonomy" id="763407"/>
    <lineage>
        <taxon>Eukaryota</taxon>
        <taxon>Fungi</taxon>
        <taxon>Fungi incertae sedis</taxon>
        <taxon>Mucoromycota</taxon>
        <taxon>Mucoromycotina</taxon>
        <taxon>Mucoromycetes</taxon>
        <taxon>Mucorales</taxon>
        <taxon>Phycomycetaceae</taxon>
        <taxon>Phycomyces</taxon>
    </lineage>
</organism>
<reference evidence="2" key="1">
    <citation type="submission" date="2015-06" db="EMBL/GenBank/DDBJ databases">
        <title>Expansion of signal transduction pathways in fungi by whole-genome duplication.</title>
        <authorList>
            <consortium name="DOE Joint Genome Institute"/>
            <person name="Corrochano L.M."/>
            <person name="Kuo A."/>
            <person name="Marcet-Houben M."/>
            <person name="Polaino S."/>
            <person name="Salamov A."/>
            <person name="Villalobos J.M."/>
            <person name="Alvarez M.I."/>
            <person name="Avalos J."/>
            <person name="Benito E.P."/>
            <person name="Benoit I."/>
            <person name="Burger G."/>
            <person name="Camino L.P."/>
            <person name="Canovas D."/>
            <person name="Cerda-Olmedo E."/>
            <person name="Cheng J.-F."/>
            <person name="Dominguez A."/>
            <person name="Elias M."/>
            <person name="Eslava A.P."/>
            <person name="Glaser F."/>
            <person name="Grimwood J."/>
            <person name="Gutierrez G."/>
            <person name="Heitman J."/>
            <person name="Henrissat B."/>
            <person name="Iturriaga E.A."/>
            <person name="Lang B.F."/>
            <person name="Lavin J.L."/>
            <person name="Lee S."/>
            <person name="Li W."/>
            <person name="Lindquist E."/>
            <person name="Lopez-Garcia S."/>
            <person name="Luque E.M."/>
            <person name="Marcos A.T."/>
            <person name="Martin J."/>
            <person name="McCluskey K."/>
            <person name="Medina H.R."/>
            <person name="Miralles-Duran A."/>
            <person name="Miyazaki A."/>
            <person name="Munoz-Torres E."/>
            <person name="Oguiza J.A."/>
            <person name="Ohm R."/>
            <person name="Olmedo M."/>
            <person name="Orejas M."/>
            <person name="Ortiz-Castellanos L."/>
            <person name="Pisabarro A.G."/>
            <person name="Rodriguez-Romero J."/>
            <person name="Ruiz-Herrera J."/>
            <person name="Ruiz-Vazquez R."/>
            <person name="Sanz C."/>
            <person name="Schackwitz W."/>
            <person name="Schmutz J."/>
            <person name="Shahriari M."/>
            <person name="Shelest E."/>
            <person name="Silva-Franco F."/>
            <person name="Soanes D."/>
            <person name="Syed K."/>
            <person name="Tagua V.G."/>
            <person name="Talbot N.J."/>
            <person name="Thon M."/>
            <person name="De vries R.P."/>
            <person name="Wiebenga A."/>
            <person name="Yadav J.S."/>
            <person name="Braun E.L."/>
            <person name="Baker S."/>
            <person name="Garre V."/>
            <person name="Horwitz B."/>
            <person name="Torres-Martinez S."/>
            <person name="Idnurm A."/>
            <person name="Herrera-Estrella A."/>
            <person name="Gabaldon T."/>
            <person name="Grigoriev I.V."/>
        </authorList>
    </citation>
    <scope>NUCLEOTIDE SEQUENCE [LARGE SCALE GENOMIC DNA]</scope>
    <source>
        <strain evidence="2">NRRL 1555(-)</strain>
    </source>
</reference>
<dbReference type="GeneID" id="28991747"/>
<evidence type="ECO:0000313" key="1">
    <source>
        <dbReference type="EMBL" id="OAD77097.1"/>
    </source>
</evidence>
<dbReference type="RefSeq" id="XP_018295137.1">
    <property type="nucleotide sequence ID" value="XM_018430841.1"/>
</dbReference>
<dbReference type="EMBL" id="KV440975">
    <property type="protein sequence ID" value="OAD77097.1"/>
    <property type="molecule type" value="Genomic_DNA"/>
</dbReference>